<dbReference type="PANTHER" id="PTHR42711:SF17">
    <property type="entry name" value="ABC TRANSPORTER ATP-BINDING PROTEIN"/>
    <property type="match status" value="1"/>
</dbReference>
<reference evidence="8 9" key="1">
    <citation type="journal article" date="2013" name="ISME J.">
        <title>A metabolic model for members of the genus Tetrasphaera involved in enhanced biological phosphorus removal.</title>
        <authorList>
            <person name="Kristiansen R."/>
            <person name="Nguyen H.T.T."/>
            <person name="Saunders A.M."/>
            <person name="Nielsen J.L."/>
            <person name="Wimmer R."/>
            <person name="Le V.Q."/>
            <person name="McIlroy S.J."/>
            <person name="Petrovski S."/>
            <person name="Seviour R.J."/>
            <person name="Calteau A."/>
            <person name="Nielsen K.L."/>
            <person name="Nielsen P.H."/>
        </authorList>
    </citation>
    <scope>NUCLEOTIDE SEQUENCE [LARGE SCALE GENOMIC DNA]</scope>
    <source>
        <strain evidence="8 9">T1-X7</strain>
    </source>
</reference>
<dbReference type="InterPro" id="IPR003439">
    <property type="entry name" value="ABC_transporter-like_ATP-bd"/>
</dbReference>
<evidence type="ECO:0000256" key="4">
    <source>
        <dbReference type="ARBA" id="ARBA00022840"/>
    </source>
</evidence>
<evidence type="ECO:0000313" key="9">
    <source>
        <dbReference type="Proteomes" id="UP000035721"/>
    </source>
</evidence>
<dbReference type="InterPro" id="IPR050763">
    <property type="entry name" value="ABC_transporter_ATP-binding"/>
</dbReference>
<dbReference type="SUPFAM" id="SSF52540">
    <property type="entry name" value="P-loop containing nucleoside triphosphate hydrolases"/>
    <property type="match status" value="1"/>
</dbReference>
<protein>
    <submittedName>
        <fullName evidence="8">Putative ABC transporter ATP-binding protein</fullName>
    </submittedName>
</protein>
<dbReference type="PANTHER" id="PTHR42711">
    <property type="entry name" value="ABC TRANSPORTER ATP-BINDING PROTEIN"/>
    <property type="match status" value="1"/>
</dbReference>
<evidence type="ECO:0000256" key="1">
    <source>
        <dbReference type="ARBA" id="ARBA00004202"/>
    </source>
</evidence>
<dbReference type="InterPro" id="IPR027417">
    <property type="entry name" value="P-loop_NTPase"/>
</dbReference>
<keyword evidence="3" id="KW-0547">Nucleotide-binding</keyword>
<dbReference type="GO" id="GO:0016887">
    <property type="term" value="F:ATP hydrolysis activity"/>
    <property type="evidence" value="ECO:0007669"/>
    <property type="project" value="InterPro"/>
</dbReference>
<dbReference type="GO" id="GO:0005524">
    <property type="term" value="F:ATP binding"/>
    <property type="evidence" value="ECO:0007669"/>
    <property type="project" value="UniProtKB-KW"/>
</dbReference>
<dbReference type="Gene3D" id="3.40.50.300">
    <property type="entry name" value="P-loop containing nucleotide triphosphate hydrolases"/>
    <property type="match status" value="1"/>
</dbReference>
<sequence length="343" mass="36762">MSWVGRDDGQRVVGSAGRTLDGMNTAEIDSSSTPQRAASTGSAPVALELTGVTKTFGRVEAVRGIDLTIRQGEIVAFLGPNGAGKTTTIDMVLGLSEPTSGTARVFGLEPHHAIRRGLVSAVMQTGGLVKDLTVRETVELTASLFPTARAVPEVIRTAGIEEIADRMVGKCSGGEQQRLRFAMALVSDPELLILDEPTTGMDVNTRRAFWASIRADAEQGRTVIFATHYLEEADAYADRIVLVRRGQIVADGSAAEVRALGAGRTVRVTWPNAEVEQLRTVDGVEGIDVRGEQVLVHAKDSDAVARYLLTRTPAYDLEIEARGLEDAFVALTSDDDLMTESEK</sequence>
<feature type="compositionally biased region" description="Basic and acidic residues" evidence="6">
    <location>
        <begin position="1"/>
        <end position="10"/>
    </location>
</feature>
<accession>A0A077LXQ4</accession>
<dbReference type="STRING" id="1194083.BN12_1400003"/>
<keyword evidence="5" id="KW-0046">Antibiotic resistance</keyword>
<feature type="compositionally biased region" description="Polar residues" evidence="6">
    <location>
        <begin position="27"/>
        <end position="42"/>
    </location>
</feature>
<dbReference type="Pfam" id="PF00005">
    <property type="entry name" value="ABC_tran"/>
    <property type="match status" value="1"/>
</dbReference>
<feature type="domain" description="ABC transporter" evidence="7">
    <location>
        <begin position="47"/>
        <end position="270"/>
    </location>
</feature>
<evidence type="ECO:0000256" key="6">
    <source>
        <dbReference type="SAM" id="MobiDB-lite"/>
    </source>
</evidence>
<dbReference type="GO" id="GO:0005886">
    <property type="term" value="C:plasma membrane"/>
    <property type="evidence" value="ECO:0007669"/>
    <property type="project" value="UniProtKB-SubCell"/>
</dbReference>
<dbReference type="InterPro" id="IPR017871">
    <property type="entry name" value="ABC_transporter-like_CS"/>
</dbReference>
<evidence type="ECO:0000256" key="3">
    <source>
        <dbReference type="ARBA" id="ARBA00022741"/>
    </source>
</evidence>
<dbReference type="AlphaFoldDB" id="A0A077LXQ4"/>
<dbReference type="PROSITE" id="PS00211">
    <property type="entry name" value="ABC_TRANSPORTER_1"/>
    <property type="match status" value="1"/>
</dbReference>
<keyword evidence="4 8" id="KW-0067">ATP-binding</keyword>
<dbReference type="Proteomes" id="UP000035721">
    <property type="component" value="Unassembled WGS sequence"/>
</dbReference>
<dbReference type="EMBL" id="CAJB01000047">
    <property type="protein sequence ID" value="CCH76700.1"/>
    <property type="molecule type" value="Genomic_DNA"/>
</dbReference>
<name>A0A077LXQ4_9MICO</name>
<dbReference type="GO" id="GO:0046677">
    <property type="term" value="P:response to antibiotic"/>
    <property type="evidence" value="ECO:0007669"/>
    <property type="project" value="UniProtKB-KW"/>
</dbReference>
<evidence type="ECO:0000256" key="2">
    <source>
        <dbReference type="ARBA" id="ARBA00022448"/>
    </source>
</evidence>
<organism evidence="8 9">
    <name type="scientific">Nostocoides japonicum T1-X7</name>
    <dbReference type="NCBI Taxonomy" id="1194083"/>
    <lineage>
        <taxon>Bacteria</taxon>
        <taxon>Bacillati</taxon>
        <taxon>Actinomycetota</taxon>
        <taxon>Actinomycetes</taxon>
        <taxon>Micrococcales</taxon>
        <taxon>Intrasporangiaceae</taxon>
        <taxon>Nostocoides</taxon>
    </lineage>
</organism>
<keyword evidence="2" id="KW-0813">Transport</keyword>
<proteinExistence type="predicted"/>
<gene>
    <name evidence="8" type="ORF">BN12_1400003</name>
</gene>
<dbReference type="SMART" id="SM00382">
    <property type="entry name" value="AAA"/>
    <property type="match status" value="1"/>
</dbReference>
<keyword evidence="9" id="KW-1185">Reference proteome</keyword>
<feature type="region of interest" description="Disordered" evidence="6">
    <location>
        <begin position="1"/>
        <end position="42"/>
    </location>
</feature>
<comment type="caution">
    <text evidence="8">The sequence shown here is derived from an EMBL/GenBank/DDBJ whole genome shotgun (WGS) entry which is preliminary data.</text>
</comment>
<dbReference type="InterPro" id="IPR003593">
    <property type="entry name" value="AAA+_ATPase"/>
</dbReference>
<dbReference type="CDD" id="cd03230">
    <property type="entry name" value="ABC_DR_subfamily_A"/>
    <property type="match status" value="1"/>
</dbReference>
<dbReference type="PROSITE" id="PS50893">
    <property type="entry name" value="ABC_TRANSPORTER_2"/>
    <property type="match status" value="1"/>
</dbReference>
<evidence type="ECO:0000259" key="7">
    <source>
        <dbReference type="PROSITE" id="PS50893"/>
    </source>
</evidence>
<evidence type="ECO:0000313" key="8">
    <source>
        <dbReference type="EMBL" id="CCH76700.1"/>
    </source>
</evidence>
<comment type="subcellular location">
    <subcellularLocation>
        <location evidence="1">Cell membrane</location>
        <topology evidence="1">Peripheral membrane protein</topology>
    </subcellularLocation>
</comment>
<evidence type="ECO:0000256" key="5">
    <source>
        <dbReference type="ARBA" id="ARBA00023251"/>
    </source>
</evidence>